<dbReference type="EC" id="3.6.4.13" evidence="6"/>
<evidence type="ECO:0000256" key="5">
    <source>
        <dbReference type="ARBA" id="ARBA00022884"/>
    </source>
</evidence>
<dbReference type="AlphaFoldDB" id="A0A8H8QJ17"/>
<gene>
    <name evidence="11" type="ORF">UBRO2_01295</name>
</gene>
<dbReference type="GO" id="GO:0003723">
    <property type="term" value="F:RNA binding"/>
    <property type="evidence" value="ECO:0007669"/>
    <property type="project" value="UniProtKB-UniRule"/>
</dbReference>
<dbReference type="Pfam" id="PF00271">
    <property type="entry name" value="Helicase_C"/>
    <property type="match status" value="1"/>
</dbReference>
<keyword evidence="8" id="KW-0472">Membrane</keyword>
<feature type="compositionally biased region" description="Basic residues" evidence="7">
    <location>
        <begin position="21"/>
        <end position="40"/>
    </location>
</feature>
<dbReference type="CDD" id="cd18787">
    <property type="entry name" value="SF2_C_DEAD"/>
    <property type="match status" value="1"/>
</dbReference>
<proteinExistence type="inferred from homology"/>
<evidence type="ECO:0000259" key="9">
    <source>
        <dbReference type="PROSITE" id="PS51192"/>
    </source>
</evidence>
<feature type="region of interest" description="Disordered" evidence="7">
    <location>
        <begin position="648"/>
        <end position="676"/>
    </location>
</feature>
<feature type="region of interest" description="Disordered" evidence="7">
    <location>
        <begin position="1"/>
        <end position="87"/>
    </location>
</feature>
<evidence type="ECO:0000313" key="11">
    <source>
        <dbReference type="EMBL" id="SYW76224.1"/>
    </source>
</evidence>
<keyword evidence="2 6" id="KW-0378">Hydrolase</keyword>
<keyword evidence="1 6" id="KW-0547">Nucleotide-binding</keyword>
<keyword evidence="8" id="KW-1133">Transmembrane helix</keyword>
<dbReference type="GO" id="GO:0005524">
    <property type="term" value="F:ATP binding"/>
    <property type="evidence" value="ECO:0007669"/>
    <property type="project" value="UniProtKB-UniRule"/>
</dbReference>
<feature type="region of interest" description="Disordered" evidence="7">
    <location>
        <begin position="704"/>
        <end position="731"/>
    </location>
</feature>
<dbReference type="GO" id="GO:0003724">
    <property type="term" value="F:RNA helicase activity"/>
    <property type="evidence" value="ECO:0007669"/>
    <property type="project" value="UniProtKB-EC"/>
</dbReference>
<dbReference type="InterPro" id="IPR000629">
    <property type="entry name" value="RNA-helicase_DEAD-box_CS"/>
</dbReference>
<dbReference type="PROSITE" id="PS51192">
    <property type="entry name" value="HELICASE_ATP_BIND_1"/>
    <property type="match status" value="1"/>
</dbReference>
<dbReference type="SUPFAM" id="SSF52540">
    <property type="entry name" value="P-loop containing nucleoside triphosphate hydrolases"/>
    <property type="match status" value="2"/>
</dbReference>
<comment type="domain">
    <text evidence="6">The Q motif is unique to and characteristic of the DEAD box family of RNA helicases and controls ATP binding and hydrolysis.</text>
</comment>
<dbReference type="GO" id="GO:0016787">
    <property type="term" value="F:hydrolase activity"/>
    <property type="evidence" value="ECO:0007669"/>
    <property type="project" value="UniProtKB-KW"/>
</dbReference>
<dbReference type="Proteomes" id="UP000658997">
    <property type="component" value="Unassembled WGS sequence"/>
</dbReference>
<accession>A0A8H8QJ17</accession>
<dbReference type="PANTHER" id="PTHR24031">
    <property type="entry name" value="RNA HELICASE"/>
    <property type="match status" value="1"/>
</dbReference>
<comment type="caution">
    <text evidence="11">The sequence shown here is derived from an EMBL/GenBank/DDBJ whole genome shotgun (WGS) entry which is preliminary data.</text>
</comment>
<comment type="similarity">
    <text evidence="6">Belongs to the DEAD box helicase family.</text>
</comment>
<dbReference type="InterPro" id="IPR001650">
    <property type="entry name" value="Helicase_C-like"/>
</dbReference>
<dbReference type="Gene3D" id="3.40.50.300">
    <property type="entry name" value="P-loop containing nucleotide triphosphate hydrolases"/>
    <property type="match status" value="2"/>
</dbReference>
<feature type="transmembrane region" description="Helical" evidence="8">
    <location>
        <begin position="932"/>
        <end position="954"/>
    </location>
</feature>
<dbReference type="SMART" id="SM00490">
    <property type="entry name" value="HELICc"/>
    <property type="match status" value="1"/>
</dbReference>
<dbReference type="InterPro" id="IPR011545">
    <property type="entry name" value="DEAD/DEAH_box_helicase_dom"/>
</dbReference>
<comment type="catalytic activity">
    <reaction evidence="6">
        <text>ATP + H2O = ADP + phosphate + H(+)</text>
        <dbReference type="Rhea" id="RHEA:13065"/>
        <dbReference type="ChEBI" id="CHEBI:15377"/>
        <dbReference type="ChEBI" id="CHEBI:15378"/>
        <dbReference type="ChEBI" id="CHEBI:30616"/>
        <dbReference type="ChEBI" id="CHEBI:43474"/>
        <dbReference type="ChEBI" id="CHEBI:456216"/>
        <dbReference type="EC" id="3.6.4.13"/>
    </reaction>
</comment>
<keyword evidence="12" id="KW-1185">Reference proteome</keyword>
<keyword evidence="5 6" id="KW-0694">RNA-binding</keyword>
<reference evidence="11" key="1">
    <citation type="submission" date="2018-08" db="EMBL/GenBank/DDBJ databases">
        <authorList>
            <person name="Guldener U."/>
        </authorList>
    </citation>
    <scope>NUCLEOTIDE SEQUENCE</scope>
    <source>
        <strain evidence="11">UB2</strain>
    </source>
</reference>
<evidence type="ECO:0000256" key="4">
    <source>
        <dbReference type="ARBA" id="ARBA00022840"/>
    </source>
</evidence>
<feature type="compositionally biased region" description="Polar residues" evidence="7">
    <location>
        <begin position="47"/>
        <end position="57"/>
    </location>
</feature>
<dbReference type="InterPro" id="IPR014001">
    <property type="entry name" value="Helicase_ATP-bd"/>
</dbReference>
<evidence type="ECO:0000256" key="1">
    <source>
        <dbReference type="ARBA" id="ARBA00022741"/>
    </source>
</evidence>
<evidence type="ECO:0000313" key="12">
    <source>
        <dbReference type="Proteomes" id="UP000658997"/>
    </source>
</evidence>
<evidence type="ECO:0000256" key="6">
    <source>
        <dbReference type="RuleBase" id="RU365068"/>
    </source>
</evidence>
<protein>
    <recommendedName>
        <fullName evidence="6">ATP-dependent RNA helicase</fullName>
        <ecNumber evidence="6">3.6.4.13</ecNumber>
    </recommendedName>
</protein>
<organism evidence="11 12">
    <name type="scientific">Ustilago bromivora</name>
    <dbReference type="NCBI Taxonomy" id="307758"/>
    <lineage>
        <taxon>Eukaryota</taxon>
        <taxon>Fungi</taxon>
        <taxon>Dikarya</taxon>
        <taxon>Basidiomycota</taxon>
        <taxon>Ustilaginomycotina</taxon>
        <taxon>Ustilaginomycetes</taxon>
        <taxon>Ustilaginales</taxon>
        <taxon>Ustilaginaceae</taxon>
        <taxon>Ustilago</taxon>
    </lineage>
</organism>
<evidence type="ECO:0000259" key="10">
    <source>
        <dbReference type="PROSITE" id="PS51194"/>
    </source>
</evidence>
<dbReference type="Pfam" id="PF00270">
    <property type="entry name" value="DEAD"/>
    <property type="match status" value="1"/>
</dbReference>
<feature type="domain" description="Helicase ATP-binding" evidence="9">
    <location>
        <begin position="132"/>
        <end position="320"/>
    </location>
</feature>
<dbReference type="PROSITE" id="PS51194">
    <property type="entry name" value="HELICASE_CTER"/>
    <property type="match status" value="1"/>
</dbReference>
<keyword evidence="3 6" id="KW-0347">Helicase</keyword>
<evidence type="ECO:0000256" key="8">
    <source>
        <dbReference type="SAM" id="Phobius"/>
    </source>
</evidence>
<keyword evidence="8" id="KW-0812">Transmembrane</keyword>
<keyword evidence="4 6" id="KW-0067">ATP-binding</keyword>
<evidence type="ECO:0000256" key="3">
    <source>
        <dbReference type="ARBA" id="ARBA00022806"/>
    </source>
</evidence>
<dbReference type="InterPro" id="IPR027417">
    <property type="entry name" value="P-loop_NTPase"/>
</dbReference>
<dbReference type="EMBL" id="ULHB01000016">
    <property type="protein sequence ID" value="SYW76224.1"/>
    <property type="molecule type" value="Genomic_DNA"/>
</dbReference>
<feature type="domain" description="Helicase C-terminal" evidence="10">
    <location>
        <begin position="345"/>
        <end position="504"/>
    </location>
</feature>
<name>A0A8H8QJ17_9BASI</name>
<comment type="function">
    <text evidence="6">RNA helicase.</text>
</comment>
<dbReference type="PROSITE" id="PS00039">
    <property type="entry name" value="DEAD_ATP_HELICASE"/>
    <property type="match status" value="1"/>
</dbReference>
<evidence type="ECO:0000256" key="2">
    <source>
        <dbReference type="ARBA" id="ARBA00022801"/>
    </source>
</evidence>
<evidence type="ECO:0000256" key="7">
    <source>
        <dbReference type="SAM" id="MobiDB-lite"/>
    </source>
</evidence>
<feature type="compositionally biased region" description="Basic and acidic residues" evidence="7">
    <location>
        <begin position="704"/>
        <end position="719"/>
    </location>
</feature>
<sequence length="962" mass="102318">MESNSLADRLGMQNGSNGGRGRGRGGNRGGRGRGGHRGRGRGGCGGSANQATTNSNPAPMDIDSPVVATPDETPLPSGAATPTWTPKPIAAGTDAAVYLTENRFVDLRGSIDDRLLSAIPFPTMSAVQAATLSTALSGKDVLAQAKTGTGKTLAFLIPSIQKLCALPKPPPQKSISVLVLSPTRELALQIEKEAQMLLANLQGTFAVQHVVGGTNIGAERKRLQRDRKDLLIATPGRLLDHFASDAPGLDLSKACQNLKMLVLDEADRMLDMGFRNELEKILKMLPDPISSNRQSLFFSATIPPFVHEVAKLRPDHAFISTLTEQDTNTHEHVPQESLICALRDCLPRALQVVLSEAIRYPTNHKILVFLPTARSTSLAAALFSSLRSQKGSMYSKFSPIFEIHSRKAQAIRTRTMETFQTSPSGILFSSDVTARGIDIPGISLVLQLGLPSSLEQYIHRLGRTARAGKEGRGVLILAEFEKFFLQQVDVKKLPITPLDLGRVEKESGVGLGDVARDVEQAMRGIDATTRSQAYQAHLGFYKSYLKQLKWKPEELIGSTNEYARDILQWGSDGQGSGNGGGWVGPPLLQKTVSMMGLKGKSGLNVVRELPGKGNGGGGVKRQELTFRMRVTTSLTTLLLLALAATHTASASSSPRAEEEHKFIKRSPRSHGGGSGWGKTIAGGTLLAGTGAFAATAGVMGAHHVFGDDHDEKESRKSEGGSEGGGGGNVQQAPATVYTQQPIVQPSSGGGGGNGGAPPFPIGILMSNGATVPVPEKLLQSAFAQQQVQSTGGGGIVFPHYNLANAQQTPVYPSNTVIATAPLVYIVFTKTFTNPVSRFAARNTVSECRFRSSNIIGVTASFTLSPTPLSADCCSTCSTGCSTHKYTNTYPNKKLVLNATTQSTYPRFANLLLTPIPTNLTTANPNHHKIAKLASTIASLSDLGLLLLFLSFLYAKYGSSGRT</sequence>
<dbReference type="SMART" id="SM00487">
    <property type="entry name" value="DEXDc"/>
    <property type="match status" value="1"/>
</dbReference>